<dbReference type="Pfam" id="PF05137">
    <property type="entry name" value="PilN"/>
    <property type="match status" value="1"/>
</dbReference>
<evidence type="ECO:0000313" key="2">
    <source>
        <dbReference type="EMBL" id="OGY43137.1"/>
    </source>
</evidence>
<sequence>MIILNLLSPIKKQELRLAQLYITIKNLIILILLFTIIIAVILLLSKMVVQNNFNRIVDQTTLTTKYGQIFNRDIKIFNSHLSAVEKIQKEYISWTDFLISFNQLIPDNVSLYTLNINKNNKDGIKIYITGIAKTRDDLLKLKDNLEKNEMFSEVAIPLENLLKKNDISFNIKSNINLNKNE</sequence>
<evidence type="ECO:0000256" key="1">
    <source>
        <dbReference type="SAM" id="Phobius"/>
    </source>
</evidence>
<keyword evidence="1" id="KW-0812">Transmembrane</keyword>
<dbReference type="AlphaFoldDB" id="A0A1G1XV14"/>
<reference evidence="2 3" key="1">
    <citation type="journal article" date="2016" name="Nat. Commun.">
        <title>Thousands of microbial genomes shed light on interconnected biogeochemical processes in an aquifer system.</title>
        <authorList>
            <person name="Anantharaman K."/>
            <person name="Brown C.T."/>
            <person name="Hug L.A."/>
            <person name="Sharon I."/>
            <person name="Castelle C.J."/>
            <person name="Probst A.J."/>
            <person name="Thomas B.C."/>
            <person name="Singh A."/>
            <person name="Wilkins M.J."/>
            <person name="Karaoz U."/>
            <person name="Brodie E.L."/>
            <person name="Williams K.H."/>
            <person name="Hubbard S.S."/>
            <person name="Banfield J.F."/>
        </authorList>
    </citation>
    <scope>NUCLEOTIDE SEQUENCE [LARGE SCALE GENOMIC DNA]</scope>
</reference>
<evidence type="ECO:0000313" key="3">
    <source>
        <dbReference type="Proteomes" id="UP000176241"/>
    </source>
</evidence>
<dbReference type="Proteomes" id="UP000176241">
    <property type="component" value="Unassembled WGS sequence"/>
</dbReference>
<keyword evidence="1" id="KW-1133">Transmembrane helix</keyword>
<dbReference type="STRING" id="1797533.A2731_03585"/>
<feature type="transmembrane region" description="Helical" evidence="1">
    <location>
        <begin position="20"/>
        <end position="45"/>
    </location>
</feature>
<dbReference type="EMBL" id="MHIC01000053">
    <property type="protein sequence ID" value="OGY43137.1"/>
    <property type="molecule type" value="Genomic_DNA"/>
</dbReference>
<evidence type="ECO:0008006" key="4">
    <source>
        <dbReference type="Google" id="ProtNLM"/>
    </source>
</evidence>
<name>A0A1G1XV14_9BACT</name>
<proteinExistence type="predicted"/>
<gene>
    <name evidence="2" type="ORF">A2731_03585</name>
</gene>
<protein>
    <recommendedName>
        <fullName evidence="4">PilN domain-containing protein</fullName>
    </recommendedName>
</protein>
<organism evidence="2 3">
    <name type="scientific">Candidatus Buchananbacteria bacterium RIFCSPHIGHO2_01_FULL_39_8</name>
    <dbReference type="NCBI Taxonomy" id="1797533"/>
    <lineage>
        <taxon>Bacteria</taxon>
        <taxon>Candidatus Buchananiibacteriota</taxon>
    </lineage>
</organism>
<accession>A0A1G1XV14</accession>
<dbReference type="InterPro" id="IPR007813">
    <property type="entry name" value="PilN"/>
</dbReference>
<keyword evidence="1" id="KW-0472">Membrane</keyword>
<comment type="caution">
    <text evidence="2">The sequence shown here is derived from an EMBL/GenBank/DDBJ whole genome shotgun (WGS) entry which is preliminary data.</text>
</comment>